<dbReference type="Pfam" id="PF02784">
    <property type="entry name" value="Orn_Arg_deC_N"/>
    <property type="match status" value="1"/>
</dbReference>
<evidence type="ECO:0000259" key="10">
    <source>
        <dbReference type="Pfam" id="PF02784"/>
    </source>
</evidence>
<dbReference type="SUPFAM" id="SSF51419">
    <property type="entry name" value="PLP-binding barrel"/>
    <property type="match status" value="1"/>
</dbReference>
<sequence>MTTPLKSKFESTVPVQKTVIKSANLDSDVDFTDLLSEQRSVDSILRTRTETPGMMEGDEDAFFVCDLGSIVRQFAKWKRLLPRVEPFYAVKCNPDRTVVKQLVALGAGFDCASRTEIETVLSLGVSPHEIIYANPCKQISHLKYAATNGVKMLTFDNADELRKVKKTHPDAELVLRILADDSKSLCKLGLKFGASPSTASGLLRLAKELDLKVVGVSFHVGSGCFDAMAFRDAVVAARKVFDEGEAQGFEMKLLDVGGGFPGANSDGITFEQIATVLGPTIDKLFPPSVRVIAEPGRYFVSAAFTLAVNVVARRVLTSNGDETSVDEMGAPTENTKFMYYINDGMYGSFNNIMFDHAVASPQVLRKDGEYLYENSSSESVFECSLWGPTCDSIDCIAKTARLPIMDVGDWLYFSDMGAYTLCAASNFNGFRKSPIVFTQTEAKKMNEMMQL</sequence>
<evidence type="ECO:0000256" key="7">
    <source>
        <dbReference type="ARBA" id="ARBA00046672"/>
    </source>
</evidence>
<dbReference type="STRING" id="1344416.A0A139AVW6"/>
<evidence type="ECO:0000313" key="12">
    <source>
        <dbReference type="Proteomes" id="UP000070544"/>
    </source>
</evidence>
<dbReference type="SUPFAM" id="SSF50621">
    <property type="entry name" value="Alanine racemase C-terminal domain-like"/>
    <property type="match status" value="1"/>
</dbReference>
<comment type="cofactor">
    <cofactor evidence="1 9">
        <name>pyridoxal 5'-phosphate</name>
        <dbReference type="ChEBI" id="CHEBI:597326"/>
    </cofactor>
</comment>
<proteinExistence type="inferred from homology"/>
<feature type="active site" description="Proton donor" evidence="9">
    <location>
        <position position="390"/>
    </location>
</feature>
<keyword evidence="12" id="KW-1185">Reference proteome</keyword>
<dbReference type="OrthoDB" id="5034579at2759"/>
<dbReference type="AlphaFoldDB" id="A0A139AVW6"/>
<dbReference type="PANTHER" id="PTHR11482:SF6">
    <property type="entry name" value="ORNITHINE DECARBOXYLASE 1-RELATED"/>
    <property type="match status" value="1"/>
</dbReference>
<evidence type="ECO:0000256" key="1">
    <source>
        <dbReference type="ARBA" id="ARBA00001933"/>
    </source>
</evidence>
<reference evidence="11 12" key="1">
    <citation type="journal article" date="2015" name="Genome Biol. Evol.">
        <title>Phylogenomic analyses indicate that early fungi evolved digesting cell walls of algal ancestors of land plants.</title>
        <authorList>
            <person name="Chang Y."/>
            <person name="Wang S."/>
            <person name="Sekimoto S."/>
            <person name="Aerts A.L."/>
            <person name="Choi C."/>
            <person name="Clum A."/>
            <person name="LaButti K.M."/>
            <person name="Lindquist E.A."/>
            <person name="Yee Ngan C."/>
            <person name="Ohm R.A."/>
            <person name="Salamov A.A."/>
            <person name="Grigoriev I.V."/>
            <person name="Spatafora J.W."/>
            <person name="Berbee M.L."/>
        </authorList>
    </citation>
    <scope>NUCLEOTIDE SEQUENCE [LARGE SCALE GENOMIC DNA]</scope>
    <source>
        <strain evidence="11 12">JEL478</strain>
    </source>
</reference>
<evidence type="ECO:0000256" key="8">
    <source>
        <dbReference type="ARBA" id="ARBA00049127"/>
    </source>
</evidence>
<dbReference type="Proteomes" id="UP000070544">
    <property type="component" value="Unassembled WGS sequence"/>
</dbReference>
<dbReference type="GO" id="GO:0005737">
    <property type="term" value="C:cytoplasm"/>
    <property type="evidence" value="ECO:0007669"/>
    <property type="project" value="TreeGrafter"/>
</dbReference>
<comment type="similarity">
    <text evidence="2">Belongs to the Orn/Lys/Arg decarboxylase class-II family.</text>
</comment>
<dbReference type="EC" id="4.1.1.17" evidence="6"/>
<dbReference type="Gene3D" id="2.40.37.10">
    <property type="entry name" value="Lyase, Ornithine Decarboxylase, Chain A, domain 1"/>
    <property type="match status" value="1"/>
</dbReference>
<dbReference type="PRINTS" id="PR01179">
    <property type="entry name" value="ODADCRBXLASE"/>
</dbReference>
<comment type="subunit">
    <text evidence="7">Homodimer. Only the dimer is catalytically active, as the active sites are constructed of residues from both monomers.</text>
</comment>
<dbReference type="PRINTS" id="PR01182">
    <property type="entry name" value="ORNDCRBXLASE"/>
</dbReference>
<dbReference type="EMBL" id="KQ965734">
    <property type="protein sequence ID" value="KXS20881.1"/>
    <property type="molecule type" value="Genomic_DNA"/>
</dbReference>
<evidence type="ECO:0000256" key="2">
    <source>
        <dbReference type="ARBA" id="ARBA00008872"/>
    </source>
</evidence>
<keyword evidence="4" id="KW-0456">Lyase</keyword>
<protein>
    <recommendedName>
        <fullName evidence="6">ornithine decarboxylase</fullName>
        <ecNumber evidence="6">4.1.1.17</ecNumber>
    </recommendedName>
</protein>
<dbReference type="OMA" id="SFFVCDL"/>
<dbReference type="PROSITE" id="PS00879">
    <property type="entry name" value="ODR_DC_2_2"/>
    <property type="match status" value="1"/>
</dbReference>
<comment type="pathway">
    <text evidence="5">Amine and polyamine biosynthesis; putrescine biosynthesis via L-ornithine pathway; putrescine from L-ornithine: step 1/1.</text>
</comment>
<name>A0A139AVW6_GONPJ</name>
<organism evidence="11 12">
    <name type="scientific">Gonapodya prolifera (strain JEL478)</name>
    <name type="common">Monoblepharis prolifera</name>
    <dbReference type="NCBI Taxonomy" id="1344416"/>
    <lineage>
        <taxon>Eukaryota</taxon>
        <taxon>Fungi</taxon>
        <taxon>Fungi incertae sedis</taxon>
        <taxon>Chytridiomycota</taxon>
        <taxon>Chytridiomycota incertae sedis</taxon>
        <taxon>Monoblepharidomycetes</taxon>
        <taxon>Monoblepharidales</taxon>
        <taxon>Gonapodyaceae</taxon>
        <taxon>Gonapodya</taxon>
    </lineage>
</organism>
<dbReference type="GO" id="GO:0033387">
    <property type="term" value="P:putrescine biosynthetic process from arginine, via ornithine"/>
    <property type="evidence" value="ECO:0007669"/>
    <property type="project" value="TreeGrafter"/>
</dbReference>
<evidence type="ECO:0000313" key="11">
    <source>
        <dbReference type="EMBL" id="KXS20881.1"/>
    </source>
</evidence>
<comment type="catalytic activity">
    <reaction evidence="8">
        <text>L-ornithine + H(+) = putrescine + CO2</text>
        <dbReference type="Rhea" id="RHEA:22964"/>
        <dbReference type="ChEBI" id="CHEBI:15378"/>
        <dbReference type="ChEBI" id="CHEBI:16526"/>
        <dbReference type="ChEBI" id="CHEBI:46911"/>
        <dbReference type="ChEBI" id="CHEBI:326268"/>
        <dbReference type="EC" id="4.1.1.17"/>
    </reaction>
</comment>
<dbReference type="InterPro" id="IPR022653">
    <property type="entry name" value="De-COase2_pyr-phos_BS"/>
</dbReference>
<gene>
    <name evidence="11" type="ORF">M427DRAFT_93873</name>
</gene>
<evidence type="ECO:0000256" key="6">
    <source>
        <dbReference type="ARBA" id="ARBA00034138"/>
    </source>
</evidence>
<dbReference type="InterPro" id="IPR000183">
    <property type="entry name" value="Orn/DAP/Arg_de-COase"/>
</dbReference>
<dbReference type="PROSITE" id="PS00878">
    <property type="entry name" value="ODR_DC_2_1"/>
    <property type="match status" value="1"/>
</dbReference>
<evidence type="ECO:0000256" key="3">
    <source>
        <dbReference type="ARBA" id="ARBA00022898"/>
    </source>
</evidence>
<feature type="domain" description="Orn/DAP/Arg decarboxylase 2 N-terminal" evidence="10">
    <location>
        <begin position="67"/>
        <end position="301"/>
    </location>
</feature>
<dbReference type="InterPro" id="IPR029066">
    <property type="entry name" value="PLP-binding_barrel"/>
</dbReference>
<dbReference type="InterPro" id="IPR002433">
    <property type="entry name" value="Orn_de-COase"/>
</dbReference>
<feature type="modified residue" description="N6-(pyridoxal phosphate)lysine" evidence="9">
    <location>
        <position position="91"/>
    </location>
</feature>
<accession>A0A139AVW6</accession>
<dbReference type="InterPro" id="IPR009006">
    <property type="entry name" value="Ala_racemase/Decarboxylase_C"/>
</dbReference>
<dbReference type="Gene3D" id="3.20.20.10">
    <property type="entry name" value="Alanine racemase"/>
    <property type="match status" value="1"/>
</dbReference>
<dbReference type="GO" id="GO:0004586">
    <property type="term" value="F:ornithine decarboxylase activity"/>
    <property type="evidence" value="ECO:0007669"/>
    <property type="project" value="UniProtKB-EC"/>
</dbReference>
<dbReference type="InterPro" id="IPR022657">
    <property type="entry name" value="De-COase2_CS"/>
</dbReference>
<evidence type="ECO:0000256" key="4">
    <source>
        <dbReference type="ARBA" id="ARBA00023239"/>
    </source>
</evidence>
<dbReference type="CDD" id="cd00622">
    <property type="entry name" value="PLPDE_III_ODC"/>
    <property type="match status" value="1"/>
</dbReference>
<dbReference type="FunFam" id="2.40.37.10:FF:000005">
    <property type="entry name" value="Ornithine decarboxylase"/>
    <property type="match status" value="1"/>
</dbReference>
<evidence type="ECO:0000256" key="9">
    <source>
        <dbReference type="PIRSR" id="PIRSR600183-50"/>
    </source>
</evidence>
<keyword evidence="3 9" id="KW-0663">Pyridoxal phosphate</keyword>
<dbReference type="InterPro" id="IPR022644">
    <property type="entry name" value="De-COase2_N"/>
</dbReference>
<dbReference type="PANTHER" id="PTHR11482">
    <property type="entry name" value="ARGININE/DIAMINOPIMELATE/ORNITHINE DECARBOXYLASE"/>
    <property type="match status" value="1"/>
</dbReference>
<dbReference type="FunFam" id="3.20.20.10:FF:000005">
    <property type="entry name" value="Ornithine decarboxylase"/>
    <property type="match status" value="1"/>
</dbReference>
<evidence type="ECO:0000256" key="5">
    <source>
        <dbReference type="ARBA" id="ARBA00034115"/>
    </source>
</evidence>